<comment type="caution">
    <text evidence="1">The sequence shown here is derived from an EMBL/GenBank/DDBJ whole genome shotgun (WGS) entry which is preliminary data.</text>
</comment>
<sequence>MYSNGGKTRHLEQAGLVRDFQGCSATRSAAIVVANFHNFDPALPSDTIADAPLPSWQSLQRPSPKQNGWTFRQQRAMLLDVALRGRHVSAASTTTSFASCDALVFRTVLGGFPFDESLQRNKAFKDDESRCMIQISQQMRATKPSPFRCTSAGAWPLNWAFASQHLVVWQRAKTVKEQQT</sequence>
<name>A0A080ZRE1_PHYNI</name>
<evidence type="ECO:0000313" key="2">
    <source>
        <dbReference type="Proteomes" id="UP000028582"/>
    </source>
</evidence>
<proteinExistence type="predicted"/>
<organism evidence="1 2">
    <name type="scientific">Phytophthora nicotianae P1976</name>
    <dbReference type="NCBI Taxonomy" id="1317066"/>
    <lineage>
        <taxon>Eukaryota</taxon>
        <taxon>Sar</taxon>
        <taxon>Stramenopiles</taxon>
        <taxon>Oomycota</taxon>
        <taxon>Peronosporomycetes</taxon>
        <taxon>Peronosporales</taxon>
        <taxon>Peronosporaceae</taxon>
        <taxon>Phytophthora</taxon>
    </lineage>
</organism>
<dbReference type="AlphaFoldDB" id="A0A080ZRE1"/>
<evidence type="ECO:0000313" key="1">
    <source>
        <dbReference type="EMBL" id="ETO69202.1"/>
    </source>
</evidence>
<protein>
    <submittedName>
        <fullName evidence="1">Uncharacterized protein</fullName>
    </submittedName>
</protein>
<dbReference type="Proteomes" id="UP000028582">
    <property type="component" value="Unassembled WGS sequence"/>
</dbReference>
<reference evidence="1 2" key="1">
    <citation type="submission" date="2013-11" db="EMBL/GenBank/DDBJ databases">
        <title>The Genome Sequence of Phytophthora parasitica P1976.</title>
        <authorList>
            <consortium name="The Broad Institute Genomics Platform"/>
            <person name="Russ C."/>
            <person name="Tyler B."/>
            <person name="Panabieres F."/>
            <person name="Shan W."/>
            <person name="Tripathy S."/>
            <person name="Grunwald N."/>
            <person name="Machado M."/>
            <person name="Johnson C.S."/>
            <person name="Walker B."/>
            <person name="Young S."/>
            <person name="Zeng Q."/>
            <person name="Gargeya S."/>
            <person name="Fitzgerald M."/>
            <person name="Haas B."/>
            <person name="Abouelleil A."/>
            <person name="Allen A.W."/>
            <person name="Alvarado L."/>
            <person name="Arachchi H.M."/>
            <person name="Berlin A.M."/>
            <person name="Chapman S.B."/>
            <person name="Gainer-Dewar J."/>
            <person name="Goldberg J."/>
            <person name="Griggs A."/>
            <person name="Gujja S."/>
            <person name="Hansen M."/>
            <person name="Howarth C."/>
            <person name="Imamovic A."/>
            <person name="Ireland A."/>
            <person name="Larimer J."/>
            <person name="McCowan C."/>
            <person name="Murphy C."/>
            <person name="Pearson M."/>
            <person name="Poon T.W."/>
            <person name="Priest M."/>
            <person name="Roberts A."/>
            <person name="Saif S."/>
            <person name="Shea T."/>
            <person name="Sisk P."/>
            <person name="Sykes S."/>
            <person name="Wortman J."/>
            <person name="Nusbaum C."/>
            <person name="Birren B."/>
        </authorList>
    </citation>
    <scope>NUCLEOTIDE SEQUENCE [LARGE SCALE GENOMIC DNA]</scope>
    <source>
        <strain evidence="1 2">P1976</strain>
    </source>
</reference>
<dbReference type="EMBL" id="ANJA01002569">
    <property type="protein sequence ID" value="ETO69202.1"/>
    <property type="molecule type" value="Genomic_DNA"/>
</dbReference>
<gene>
    <name evidence="1" type="ORF">F444_14127</name>
</gene>
<accession>A0A080ZRE1</accession>